<name>A0A553JT11_SHEHA</name>
<dbReference type="OrthoDB" id="9800454at2"/>
<dbReference type="RefSeq" id="WP_143563207.1">
    <property type="nucleotide sequence ID" value="NZ_BMPL01000003.1"/>
</dbReference>
<evidence type="ECO:0000313" key="3">
    <source>
        <dbReference type="Proteomes" id="UP000318126"/>
    </source>
</evidence>
<dbReference type="GO" id="GO:0008168">
    <property type="term" value="F:methyltransferase activity"/>
    <property type="evidence" value="ECO:0007669"/>
    <property type="project" value="UniProtKB-KW"/>
</dbReference>
<sequence length="208" mass="24116">MIVDLKAHYQKLYAKSGDSPASLQYACSESQRVRFSILSEGIDKEANIIDLGCGLADMLPFLREKGFRGKYLGCDFVPEFVQRAKEKYQFDDLAQFQEFNIIEDELPEGYDYVLISGIFNNKISNNLDFIHQTLTKSMHKVKVGIVFNAMSEYVQYQDDELFYVNPMVLFDFCKTKITPYVVLKHDYITKPSGFPYEFTMKLMHKAKL</sequence>
<keyword evidence="2" id="KW-0489">Methyltransferase</keyword>
<keyword evidence="2" id="KW-0808">Transferase</keyword>
<keyword evidence="3" id="KW-1185">Reference proteome</keyword>
<dbReference type="Pfam" id="PF13847">
    <property type="entry name" value="Methyltransf_31"/>
    <property type="match status" value="1"/>
</dbReference>
<organism evidence="2 3">
    <name type="scientific">Shewanella hanedai</name>
    <name type="common">Alteromonas hanedai</name>
    <dbReference type="NCBI Taxonomy" id="25"/>
    <lineage>
        <taxon>Bacteria</taxon>
        <taxon>Pseudomonadati</taxon>
        <taxon>Pseudomonadota</taxon>
        <taxon>Gammaproteobacteria</taxon>
        <taxon>Alteromonadales</taxon>
        <taxon>Shewanellaceae</taxon>
        <taxon>Shewanella</taxon>
    </lineage>
</organism>
<dbReference type="Gene3D" id="3.40.50.150">
    <property type="entry name" value="Vaccinia Virus protein VP39"/>
    <property type="match status" value="1"/>
</dbReference>
<dbReference type="InterPro" id="IPR025714">
    <property type="entry name" value="Methyltranfer_dom"/>
</dbReference>
<dbReference type="GO" id="GO:0032259">
    <property type="term" value="P:methylation"/>
    <property type="evidence" value="ECO:0007669"/>
    <property type="project" value="UniProtKB-KW"/>
</dbReference>
<reference evidence="3" key="1">
    <citation type="submission" date="2019-07" db="EMBL/GenBank/DDBJ databases">
        <title>Shewanella sp. YLB-08 draft genomic sequence.</title>
        <authorList>
            <person name="Yu L."/>
        </authorList>
    </citation>
    <scope>NUCLEOTIDE SEQUENCE [LARGE SCALE GENOMIC DNA]</scope>
    <source>
        <strain evidence="3">JCM 20706</strain>
    </source>
</reference>
<evidence type="ECO:0000313" key="2">
    <source>
        <dbReference type="EMBL" id="TRY15595.1"/>
    </source>
</evidence>
<dbReference type="AlphaFoldDB" id="A0A553JT11"/>
<protein>
    <submittedName>
        <fullName evidence="2">Class I SAM-dependent methyltransferase</fullName>
    </submittedName>
</protein>
<evidence type="ECO:0000259" key="1">
    <source>
        <dbReference type="Pfam" id="PF13847"/>
    </source>
</evidence>
<dbReference type="EMBL" id="VKGK01000003">
    <property type="protein sequence ID" value="TRY15595.1"/>
    <property type="molecule type" value="Genomic_DNA"/>
</dbReference>
<dbReference type="SUPFAM" id="SSF53335">
    <property type="entry name" value="S-adenosyl-L-methionine-dependent methyltransferases"/>
    <property type="match status" value="1"/>
</dbReference>
<proteinExistence type="predicted"/>
<dbReference type="InterPro" id="IPR029063">
    <property type="entry name" value="SAM-dependent_MTases_sf"/>
</dbReference>
<accession>A0A553JT11</accession>
<feature type="domain" description="Methyltransferase" evidence="1">
    <location>
        <begin position="43"/>
        <end position="125"/>
    </location>
</feature>
<dbReference type="Proteomes" id="UP000318126">
    <property type="component" value="Unassembled WGS sequence"/>
</dbReference>
<gene>
    <name evidence="2" type="ORF">FN961_03725</name>
</gene>
<comment type="caution">
    <text evidence="2">The sequence shown here is derived from an EMBL/GenBank/DDBJ whole genome shotgun (WGS) entry which is preliminary data.</text>
</comment>